<dbReference type="PANTHER" id="PTHR47268:SF4">
    <property type="entry name" value="ACYLPHOSPHATASE"/>
    <property type="match status" value="1"/>
</dbReference>
<organism evidence="2 3">
    <name type="scientific">ssRNA phage SRR6254351_1</name>
    <dbReference type="NCBI Taxonomy" id="2786492"/>
    <lineage>
        <taxon>Viruses</taxon>
        <taxon>Riboviria</taxon>
        <taxon>Orthornavirae</taxon>
        <taxon>Lenarviricota</taxon>
        <taxon>Leviviricetes</taxon>
        <taxon>Norzivirales</taxon>
        <taxon>Fiersviridae</taxon>
        <taxon>Breudwovirus</taxon>
        <taxon>Breudwovirus borborohabitans</taxon>
    </lineage>
</organism>
<proteinExistence type="predicted"/>
<dbReference type="Pfam" id="PF00708">
    <property type="entry name" value="Acylphosphatase"/>
    <property type="match status" value="1"/>
</dbReference>
<evidence type="ECO:0000313" key="2">
    <source>
        <dbReference type="EMBL" id="DAD52537.1"/>
    </source>
</evidence>
<name>A0A8S5L4D1_9VIRU</name>
<feature type="non-terminal residue" evidence="2">
    <location>
        <position position="1"/>
    </location>
</feature>
<dbReference type="RefSeq" id="YP_010769128.1">
    <property type="nucleotide sequence ID" value="NC_073886.1"/>
</dbReference>
<accession>A0A8S5L4D1</accession>
<sequence>QFYSTYLYEKRKHITKRMIMSAKALKIVLQGRVQQVGFRYFVYRLASEIGVAGSVMNRNDGSVYIEVEGDSHLVDVFVDHCRKGPPRSQVTDCQLSDAPMQGFVGFTIR</sequence>
<dbReference type="KEGG" id="vg:80398059"/>
<evidence type="ECO:0000313" key="3">
    <source>
        <dbReference type="Proteomes" id="UP000683033"/>
    </source>
</evidence>
<dbReference type="SUPFAM" id="SSF54975">
    <property type="entry name" value="Acylphosphatase/BLUF domain-like"/>
    <property type="match status" value="1"/>
</dbReference>
<gene>
    <name evidence="2" type="primary">SRR6254351_1_1</name>
</gene>
<dbReference type="Proteomes" id="UP000683033">
    <property type="component" value="Segment"/>
</dbReference>
<evidence type="ECO:0000259" key="1">
    <source>
        <dbReference type="PROSITE" id="PS51160"/>
    </source>
</evidence>
<dbReference type="EMBL" id="BK014134">
    <property type="protein sequence ID" value="DAD52537.1"/>
    <property type="molecule type" value="Genomic_RNA"/>
</dbReference>
<reference evidence="2" key="1">
    <citation type="submission" date="2020-09" db="EMBL/GenBank/DDBJ databases">
        <title>Leviviricetes taxonomy.</title>
        <authorList>
            <person name="Stockdale S.R."/>
            <person name="Callanan J."/>
            <person name="Adriaenssens E.M."/>
            <person name="Kuhn J.H."/>
            <person name="Rumnieks J."/>
            <person name="Shkoporov A."/>
            <person name="Draper L.A."/>
            <person name="Ross P."/>
            <person name="Hill C."/>
        </authorList>
    </citation>
    <scope>NUCLEOTIDE SEQUENCE</scope>
</reference>
<dbReference type="PROSITE" id="PS51160">
    <property type="entry name" value="ACYLPHOSPHATASE_3"/>
    <property type="match status" value="1"/>
</dbReference>
<dbReference type="GO" id="GO:0003998">
    <property type="term" value="F:acylphosphatase activity"/>
    <property type="evidence" value="ECO:0007669"/>
    <property type="project" value="InterPro"/>
</dbReference>
<keyword evidence="3" id="KW-1185">Reference proteome</keyword>
<dbReference type="PANTHER" id="PTHR47268">
    <property type="entry name" value="ACYLPHOSPHATASE"/>
    <property type="match status" value="1"/>
</dbReference>
<dbReference type="InterPro" id="IPR036046">
    <property type="entry name" value="Acylphosphatase-like_dom_sf"/>
</dbReference>
<dbReference type="Gene3D" id="3.30.70.100">
    <property type="match status" value="1"/>
</dbReference>
<dbReference type="InterPro" id="IPR001792">
    <property type="entry name" value="Acylphosphatase-like_dom"/>
</dbReference>
<feature type="domain" description="Acylphosphatase-like" evidence="1">
    <location>
        <begin position="24"/>
        <end position="109"/>
    </location>
</feature>
<protein>
    <recommendedName>
        <fullName evidence="1">Acylphosphatase-like domain-containing protein</fullName>
    </recommendedName>
</protein>
<dbReference type="InterPro" id="IPR020456">
    <property type="entry name" value="Acylphosphatase"/>
</dbReference>
<dbReference type="GeneID" id="80398059"/>